<dbReference type="Proteomes" id="UP001320898">
    <property type="component" value="Unassembled WGS sequence"/>
</dbReference>
<evidence type="ECO:0000259" key="2">
    <source>
        <dbReference type="Pfam" id="PF06863"/>
    </source>
</evidence>
<dbReference type="RefSeq" id="WP_261614800.1">
    <property type="nucleotide sequence ID" value="NZ_JALIDZ010000002.1"/>
</dbReference>
<keyword evidence="1" id="KW-0812">Transmembrane</keyword>
<comment type="caution">
    <text evidence="3">The sequence shown here is derived from an EMBL/GenBank/DDBJ whole genome shotgun (WGS) entry which is preliminary data.</text>
</comment>
<keyword evidence="1" id="KW-0472">Membrane</keyword>
<evidence type="ECO:0000313" key="4">
    <source>
        <dbReference type="Proteomes" id="UP001320898"/>
    </source>
</evidence>
<dbReference type="AlphaFoldDB" id="A0AAW5QW50"/>
<gene>
    <name evidence="3" type="ORF">MUB46_05100</name>
</gene>
<organism evidence="3 4">
    <name type="scientific">Microbaculum marinisediminis</name>
    <dbReference type="NCBI Taxonomy" id="2931392"/>
    <lineage>
        <taxon>Bacteria</taxon>
        <taxon>Pseudomonadati</taxon>
        <taxon>Pseudomonadota</taxon>
        <taxon>Alphaproteobacteria</taxon>
        <taxon>Hyphomicrobiales</taxon>
        <taxon>Tepidamorphaceae</taxon>
        <taxon>Microbaculum</taxon>
    </lineage>
</organism>
<reference evidence="3 4" key="1">
    <citation type="submission" date="2022-04" db="EMBL/GenBank/DDBJ databases">
        <authorList>
            <person name="Ye Y.-Q."/>
            <person name="Du Z.-J."/>
        </authorList>
    </citation>
    <scope>NUCLEOTIDE SEQUENCE [LARGE SCALE GENOMIC DNA]</scope>
    <source>
        <strain evidence="3 4">A6E488</strain>
    </source>
</reference>
<keyword evidence="1" id="KW-1133">Transmembrane helix</keyword>
<dbReference type="Pfam" id="PF06863">
    <property type="entry name" value="DUF1254"/>
    <property type="match status" value="1"/>
</dbReference>
<protein>
    <submittedName>
        <fullName evidence="3">DUF1254 domain-containing protein</fullName>
    </submittedName>
</protein>
<feature type="transmembrane region" description="Helical" evidence="1">
    <location>
        <begin position="29"/>
        <end position="51"/>
    </location>
</feature>
<keyword evidence="4" id="KW-1185">Reference proteome</keyword>
<dbReference type="InterPro" id="IPR010679">
    <property type="entry name" value="DUF1254"/>
</dbReference>
<dbReference type="SUPFAM" id="SSF160935">
    <property type="entry name" value="VPA0735-like"/>
    <property type="match status" value="1"/>
</dbReference>
<accession>A0AAW5QW50</accession>
<feature type="domain" description="DUF1254" evidence="2">
    <location>
        <begin position="84"/>
        <end position="199"/>
    </location>
</feature>
<sequence length="226" mass="24841">MSDHIQPSRGATVWRGERDRWFSFDIGRMVWIAAITVVLAAIVHLSTILVIPHFATRDAWSRIVAIAEPVGITLLPRARAGDEVLPGLDPAVVYGVCMFDLDEGPFAITAPMPGDYWSVSFHTRDGVIFYAVNDEAATSKRFDIEIRDARQMRQFRLEYPEPDEAILTIESPSATGFALIRALVAAPSMRPRVEAAVAATVCETFIPPPPVAEPVGPPLPRPSPLR</sequence>
<dbReference type="EMBL" id="JALIDZ010000002">
    <property type="protein sequence ID" value="MCT8971232.1"/>
    <property type="molecule type" value="Genomic_DNA"/>
</dbReference>
<evidence type="ECO:0000256" key="1">
    <source>
        <dbReference type="SAM" id="Phobius"/>
    </source>
</evidence>
<evidence type="ECO:0000313" key="3">
    <source>
        <dbReference type="EMBL" id="MCT8971232.1"/>
    </source>
</evidence>
<name>A0AAW5QW50_9HYPH</name>
<proteinExistence type="predicted"/>